<dbReference type="EMBL" id="BFAD01000002">
    <property type="protein sequence ID" value="GBE79841.1"/>
    <property type="molecule type" value="Genomic_DNA"/>
</dbReference>
<protein>
    <recommendedName>
        <fullName evidence="2">DH domain-containing protein</fullName>
    </recommendedName>
</protein>
<dbReference type="AlphaFoldDB" id="A0A401GCH2"/>
<dbReference type="CDD" id="cd00160">
    <property type="entry name" value="RhoGEF"/>
    <property type="match status" value="1"/>
</dbReference>
<feature type="region of interest" description="Disordered" evidence="1">
    <location>
        <begin position="70"/>
        <end position="93"/>
    </location>
</feature>
<dbReference type="Gene3D" id="1.20.900.10">
    <property type="entry name" value="Dbl homology (DH) domain"/>
    <property type="match status" value="1"/>
</dbReference>
<evidence type="ECO:0000259" key="2">
    <source>
        <dbReference type="PROSITE" id="PS50010"/>
    </source>
</evidence>
<dbReference type="Pfam" id="PF00621">
    <property type="entry name" value="RhoGEF"/>
    <property type="match status" value="1"/>
</dbReference>
<feature type="compositionally biased region" description="Low complexity" evidence="1">
    <location>
        <begin position="718"/>
        <end position="729"/>
    </location>
</feature>
<reference evidence="3 4" key="1">
    <citation type="journal article" date="2018" name="Sci. Rep.">
        <title>Genome sequence of the cauliflower mushroom Sparassis crispa (Hanabiratake) and its association with beneficial usage.</title>
        <authorList>
            <person name="Kiyama R."/>
            <person name="Furutani Y."/>
            <person name="Kawaguchi K."/>
            <person name="Nakanishi T."/>
        </authorList>
    </citation>
    <scope>NUCLEOTIDE SEQUENCE [LARGE SCALE GENOMIC DNA]</scope>
</reference>
<feature type="compositionally biased region" description="Polar residues" evidence="1">
    <location>
        <begin position="942"/>
        <end position="959"/>
    </location>
</feature>
<evidence type="ECO:0000313" key="3">
    <source>
        <dbReference type="EMBL" id="GBE79841.1"/>
    </source>
</evidence>
<dbReference type="InterPro" id="IPR000219">
    <property type="entry name" value="DH_dom"/>
</dbReference>
<name>A0A401GCH2_9APHY</name>
<accession>A0A401GCH2</accession>
<feature type="compositionally biased region" description="Polar residues" evidence="1">
    <location>
        <begin position="826"/>
        <end position="860"/>
    </location>
</feature>
<dbReference type="GO" id="GO:0005085">
    <property type="term" value="F:guanyl-nucleotide exchange factor activity"/>
    <property type="evidence" value="ECO:0007669"/>
    <property type="project" value="InterPro"/>
</dbReference>
<evidence type="ECO:0000256" key="1">
    <source>
        <dbReference type="SAM" id="MobiDB-lite"/>
    </source>
</evidence>
<organism evidence="3 4">
    <name type="scientific">Sparassis crispa</name>
    <dbReference type="NCBI Taxonomy" id="139825"/>
    <lineage>
        <taxon>Eukaryota</taxon>
        <taxon>Fungi</taxon>
        <taxon>Dikarya</taxon>
        <taxon>Basidiomycota</taxon>
        <taxon>Agaricomycotina</taxon>
        <taxon>Agaricomycetes</taxon>
        <taxon>Polyporales</taxon>
        <taxon>Sparassidaceae</taxon>
        <taxon>Sparassis</taxon>
    </lineage>
</organism>
<dbReference type="Proteomes" id="UP000287166">
    <property type="component" value="Unassembled WGS sequence"/>
</dbReference>
<dbReference type="GO" id="GO:0005737">
    <property type="term" value="C:cytoplasm"/>
    <property type="evidence" value="ECO:0007669"/>
    <property type="project" value="TreeGrafter"/>
</dbReference>
<evidence type="ECO:0000313" key="4">
    <source>
        <dbReference type="Proteomes" id="UP000287166"/>
    </source>
</evidence>
<dbReference type="PANTHER" id="PTHR12673">
    <property type="entry name" value="FACIOGENITAL DYSPLASIA PROTEIN"/>
    <property type="match status" value="1"/>
</dbReference>
<feature type="compositionally biased region" description="Polar residues" evidence="1">
    <location>
        <begin position="74"/>
        <end position="83"/>
    </location>
</feature>
<dbReference type="InParanoid" id="A0A401GCH2"/>
<dbReference type="SMART" id="SM00325">
    <property type="entry name" value="RhoGEF"/>
    <property type="match status" value="1"/>
</dbReference>
<feature type="region of interest" description="Disordered" evidence="1">
    <location>
        <begin position="1026"/>
        <end position="1062"/>
    </location>
</feature>
<feature type="compositionally biased region" description="Basic and acidic residues" evidence="1">
    <location>
        <begin position="743"/>
        <end position="756"/>
    </location>
</feature>
<feature type="compositionally biased region" description="Polar residues" evidence="1">
    <location>
        <begin position="662"/>
        <end position="673"/>
    </location>
</feature>
<feature type="compositionally biased region" description="Low complexity" evidence="1">
    <location>
        <begin position="674"/>
        <end position="690"/>
    </location>
</feature>
<keyword evidence="4" id="KW-1185">Reference proteome</keyword>
<dbReference type="GeneID" id="38776758"/>
<gene>
    <name evidence="3" type="ORF">SCP_0210420</name>
</gene>
<feature type="domain" description="DH" evidence="2">
    <location>
        <begin position="101"/>
        <end position="293"/>
    </location>
</feature>
<dbReference type="PROSITE" id="PS50010">
    <property type="entry name" value="DH_2"/>
    <property type="match status" value="1"/>
</dbReference>
<feature type="region of interest" description="Disordered" evidence="1">
    <location>
        <begin position="631"/>
        <end position="763"/>
    </location>
</feature>
<feature type="region of interest" description="Disordered" evidence="1">
    <location>
        <begin position="780"/>
        <end position="1002"/>
    </location>
</feature>
<sequence length="1257" mass="139603">MALSHSPRKIVPLATGDELPTRIRTGSLGPSVTKRVFFCGVVVENAENGEVIPPDVQDFIASLGDPLDLEPESDNLQSSSETNTGPTPPGTRRRAMTNLSALADIIKELVVTERSYVNRLKTLKQDYADPLRTFARSKDTAILPPYEAKTLFGNIDNLLPVNEAFLKDLESMERLNGPGIGDVALRHFKELRGFEHYKQYYSKREEAQAIFEREMKKSSGFPAFVDRIKYSSADTKNRVGLRELLMEPVQRIPRYTLMFRMMVKHMAPGDPQRALLVEADEIASRIALAETDEQTRRATIMYSLSASIEDFPPALVSHGRRFVDCIDVEDVISDIGSSSLGSVQASGNLHCSLFLFDDKVMIVKRPGDKGGRSLTGLESLGKLAKTPSLPVPRKKSGLSYKGVVDITEVVATDVGGSDFHMYLETPPQDQTDRWYGRPFRSFSVVQPPAAINLNPSRTEADKKRFLENLWEVQAKYRTKRNQSVVLVAEEREVENRGGKSTLARTYFNIYQRTPFLQEVKKTKVVLQIDALGSADPIPFGMQGPPFVVVRVQPIPGDLSRYKVTSSDPNDEDEEDIVQTGRVPERIVQTIHQFGLFKFRTGKSSMPSTPTASTRSRAAIFGLDAISRNLFNGRPGSSRGDIFSGSTSSHRRSKTTGTSGSSIYTQATSTATGDSTFSRFSRASSSTAATSVMDDQSMAGSSRSRSISRSKKLIKRKSPMGSESEPESSPTHGRSRSDSSVSPLREREQQVLSDRDYGGGVFHMDDSEQDLAYQLALARRNSENQSEQYAPAFEDERIEETFYEDVPPDPMLPAPRRSRELPDIPQDAQSQRSSTPRPGSITPTRVITPDFTTSRSRSISHSPERHPRGPRTPSPLPPGLDDAFEETLVNMSQVPITPIPRSKRQPFDPTGNNTNAIPKAASGESSRPPSIVEPLSIKKKASVRTNASGSPSKKSNSIVRSSPLKAGHLASPRRSSGRNWRVHTPHPPKLPSTVVDEEPPRLLRFTETTKEDLESCRRALKRIKLETDKLRSSTPTPAPREEISRPSSPLKALRTPPWDSPSSMTKEAQARMEEMAKLIGKRTEVTGRLRSQSVIGNSTLPKSPENTHIDIARAIDEFASEADRDLAKALETQASIHSDVHAVASLLTERSSELELTKAELRSTKRQYELIKSLLADCTTEKELLFEAFNEELDGMFNDANLPEDEAWAAMTRDLQQAKQARNTYWKENSDLKRRQAEVEIQHDEWGALLRAHGLIPP</sequence>
<dbReference type="OrthoDB" id="660555at2759"/>
<dbReference type="PANTHER" id="PTHR12673:SF270">
    <property type="entry name" value="FYVE-TYPE DOMAIN-CONTAINING PROTEIN"/>
    <property type="match status" value="1"/>
</dbReference>
<dbReference type="RefSeq" id="XP_027610754.1">
    <property type="nucleotide sequence ID" value="XM_027754953.1"/>
</dbReference>
<feature type="compositionally biased region" description="Acidic residues" evidence="1">
    <location>
        <begin position="795"/>
        <end position="806"/>
    </location>
</feature>
<feature type="compositionally biased region" description="Basic residues" evidence="1">
    <location>
        <begin position="705"/>
        <end position="717"/>
    </location>
</feature>
<dbReference type="SUPFAM" id="SSF48065">
    <property type="entry name" value="DBL homology domain (DH-domain)"/>
    <property type="match status" value="1"/>
</dbReference>
<dbReference type="STRING" id="139825.A0A401GCH2"/>
<comment type="caution">
    <text evidence="3">The sequence shown here is derived from an EMBL/GenBank/DDBJ whole genome shotgun (WGS) entry which is preliminary data.</text>
</comment>
<proteinExistence type="predicted"/>
<dbReference type="InterPro" id="IPR051092">
    <property type="entry name" value="FYVE_RhoGEF_PH"/>
</dbReference>
<dbReference type="InterPro" id="IPR035899">
    <property type="entry name" value="DBL_dom_sf"/>
</dbReference>